<comment type="caution">
    <text evidence="11">The sequence shown here is derived from an EMBL/GenBank/DDBJ whole genome shotgun (WGS) entry which is preliminary data.</text>
</comment>
<evidence type="ECO:0000313" key="11">
    <source>
        <dbReference type="EMBL" id="MCV9885544.1"/>
    </source>
</evidence>
<protein>
    <submittedName>
        <fullName evidence="11">Ger(X)C family spore germination protein</fullName>
    </submittedName>
</protein>
<name>A0ABT3DER7_9BACI</name>
<keyword evidence="3" id="KW-0309">Germination</keyword>
<evidence type="ECO:0000313" key="12">
    <source>
        <dbReference type="Proteomes" id="UP001526147"/>
    </source>
</evidence>
<dbReference type="PROSITE" id="PS51257">
    <property type="entry name" value="PROKAR_LIPOPROTEIN"/>
    <property type="match status" value="1"/>
</dbReference>
<keyword evidence="7" id="KW-0449">Lipoprotein</keyword>
<evidence type="ECO:0000256" key="6">
    <source>
        <dbReference type="ARBA" id="ARBA00023139"/>
    </source>
</evidence>
<dbReference type="InterPro" id="IPR057336">
    <property type="entry name" value="GerAC_N"/>
</dbReference>
<comment type="subcellular location">
    <subcellularLocation>
        <location evidence="1">Membrane</location>
        <topology evidence="1">Lipid-anchor</topology>
    </subcellularLocation>
</comment>
<keyword evidence="4" id="KW-0732">Signal</keyword>
<dbReference type="EMBL" id="JAOYEY010000032">
    <property type="protein sequence ID" value="MCV9885544.1"/>
    <property type="molecule type" value="Genomic_DNA"/>
</dbReference>
<dbReference type="Gene3D" id="6.20.190.10">
    <property type="entry name" value="Nutrient germinant receptor protein C, domain 1"/>
    <property type="match status" value="1"/>
</dbReference>
<feature type="domain" description="Spore germination protein N-terminal" evidence="10">
    <location>
        <begin position="19"/>
        <end position="194"/>
    </location>
</feature>
<dbReference type="PANTHER" id="PTHR35789">
    <property type="entry name" value="SPORE GERMINATION PROTEIN B3"/>
    <property type="match status" value="1"/>
</dbReference>
<feature type="coiled-coil region" evidence="8">
    <location>
        <begin position="305"/>
        <end position="332"/>
    </location>
</feature>
<dbReference type="RefSeq" id="WP_264142310.1">
    <property type="nucleotide sequence ID" value="NZ_JAOYEY010000032.1"/>
</dbReference>
<evidence type="ECO:0000256" key="7">
    <source>
        <dbReference type="ARBA" id="ARBA00023288"/>
    </source>
</evidence>
<keyword evidence="12" id="KW-1185">Reference proteome</keyword>
<keyword evidence="5" id="KW-0472">Membrane</keyword>
<keyword evidence="8" id="KW-0175">Coiled coil</keyword>
<dbReference type="Proteomes" id="UP001526147">
    <property type="component" value="Unassembled WGS sequence"/>
</dbReference>
<evidence type="ECO:0000256" key="2">
    <source>
        <dbReference type="ARBA" id="ARBA00007886"/>
    </source>
</evidence>
<reference evidence="11 12" key="1">
    <citation type="submission" date="2022-10" db="EMBL/GenBank/DDBJ databases">
        <title>Draft genome assembly of moderately radiation resistant bacterium Metabacillus halosaccharovorans.</title>
        <authorList>
            <person name="Pal S."/>
            <person name="Gopinathan A."/>
        </authorList>
    </citation>
    <scope>NUCLEOTIDE SEQUENCE [LARGE SCALE GENOMIC DNA]</scope>
    <source>
        <strain evidence="11 12">VITHBRA001</strain>
    </source>
</reference>
<dbReference type="NCBIfam" id="TIGR02887">
    <property type="entry name" value="spore_ger_x_C"/>
    <property type="match status" value="1"/>
</dbReference>
<evidence type="ECO:0000256" key="8">
    <source>
        <dbReference type="SAM" id="Coils"/>
    </source>
</evidence>
<evidence type="ECO:0000256" key="1">
    <source>
        <dbReference type="ARBA" id="ARBA00004635"/>
    </source>
</evidence>
<organism evidence="11 12">
    <name type="scientific">Metabacillus halosaccharovorans</name>
    <dbReference type="NCBI Taxonomy" id="930124"/>
    <lineage>
        <taxon>Bacteria</taxon>
        <taxon>Bacillati</taxon>
        <taxon>Bacillota</taxon>
        <taxon>Bacilli</taxon>
        <taxon>Bacillales</taxon>
        <taxon>Bacillaceae</taxon>
        <taxon>Metabacillus</taxon>
    </lineage>
</organism>
<evidence type="ECO:0000259" key="9">
    <source>
        <dbReference type="Pfam" id="PF05504"/>
    </source>
</evidence>
<comment type="similarity">
    <text evidence="2">Belongs to the GerABKC lipoprotein family.</text>
</comment>
<dbReference type="Pfam" id="PF05504">
    <property type="entry name" value="Spore_GerAC"/>
    <property type="match status" value="1"/>
</dbReference>
<sequence>MKRMVFILGCLFLLVGCWDRRELKEIGIVSAIGIDRNPETGEIFFTSQVANPSALKPEGGGTTPPIKVISSTGDTVYKAIRNVNQKFDRNNFYAHNKVIVIGEQLAKEEILPVLDAITRGKESRGYVWICIAKDMQARQILSINNQGIEQVPANSLESLHENQKLNFDVTVIQLNDFYKKSLSKGTNPVIGVLEMSEKSPSNGTFSENTQQVKLTGGAVIKEDKVVGYLNEKEARGYNWIIGEVNSGILTIPSIMEENKLVSVEIRETKTKIKPDIKGGRISFTIDIKTSGILVEQQGAGTLSTRKEQYEYLNQLEKELKNLIEEEVVHVVEKAQKEYNSDIFGFGTTLNKKEPKKWKEVKDKWLEGEFQNSAVNVNVEADIGARELLKEPLKSED</sequence>
<accession>A0ABT3DER7</accession>
<evidence type="ECO:0000256" key="3">
    <source>
        <dbReference type="ARBA" id="ARBA00022544"/>
    </source>
</evidence>
<dbReference type="InterPro" id="IPR046953">
    <property type="entry name" value="Spore_GerAC-like_C"/>
</dbReference>
<gene>
    <name evidence="11" type="ORF">OIH86_07750</name>
</gene>
<evidence type="ECO:0000256" key="5">
    <source>
        <dbReference type="ARBA" id="ARBA00023136"/>
    </source>
</evidence>
<keyword evidence="6" id="KW-0564">Palmitate</keyword>
<dbReference type="InterPro" id="IPR038501">
    <property type="entry name" value="Spore_GerAC_C_sf"/>
</dbReference>
<dbReference type="PANTHER" id="PTHR35789:SF1">
    <property type="entry name" value="SPORE GERMINATION PROTEIN B3"/>
    <property type="match status" value="1"/>
</dbReference>
<feature type="domain" description="Spore germination GerAC-like C-terminal" evidence="9">
    <location>
        <begin position="215"/>
        <end position="382"/>
    </location>
</feature>
<dbReference type="Gene3D" id="3.30.300.210">
    <property type="entry name" value="Nutrient germinant receptor protein C, domain 3"/>
    <property type="match status" value="1"/>
</dbReference>
<dbReference type="InterPro" id="IPR008844">
    <property type="entry name" value="Spore_GerAC-like"/>
</dbReference>
<dbReference type="Pfam" id="PF25198">
    <property type="entry name" value="Spore_GerAC_N"/>
    <property type="match status" value="1"/>
</dbReference>
<evidence type="ECO:0000259" key="10">
    <source>
        <dbReference type="Pfam" id="PF25198"/>
    </source>
</evidence>
<proteinExistence type="inferred from homology"/>
<evidence type="ECO:0000256" key="4">
    <source>
        <dbReference type="ARBA" id="ARBA00022729"/>
    </source>
</evidence>